<keyword evidence="5 8" id="KW-0863">Zinc-finger</keyword>
<feature type="region of interest" description="Disordered" evidence="9">
    <location>
        <begin position="108"/>
        <end position="174"/>
    </location>
</feature>
<gene>
    <name evidence="11" type="primary">MBR2</name>
    <name evidence="11" type="ORF">CR513_58041</name>
</gene>
<dbReference type="OrthoDB" id="1411524at2759"/>
<evidence type="ECO:0000313" key="11">
    <source>
        <dbReference type="EMBL" id="RDX63524.1"/>
    </source>
</evidence>
<evidence type="ECO:0000256" key="5">
    <source>
        <dbReference type="ARBA" id="ARBA00022771"/>
    </source>
</evidence>
<feature type="non-terminal residue" evidence="11">
    <location>
        <position position="514"/>
    </location>
</feature>
<feature type="region of interest" description="Disordered" evidence="9">
    <location>
        <begin position="1"/>
        <end position="66"/>
    </location>
</feature>
<dbReference type="EC" id="2.3.2.27" evidence="2"/>
<evidence type="ECO:0000256" key="2">
    <source>
        <dbReference type="ARBA" id="ARBA00012483"/>
    </source>
</evidence>
<dbReference type="AlphaFoldDB" id="A0A371EC03"/>
<dbReference type="PROSITE" id="PS50089">
    <property type="entry name" value="ZF_RING_2"/>
    <property type="match status" value="1"/>
</dbReference>
<proteinExistence type="predicted"/>
<feature type="compositionally biased region" description="Polar residues" evidence="9">
    <location>
        <begin position="9"/>
        <end position="25"/>
    </location>
</feature>
<evidence type="ECO:0000259" key="10">
    <source>
        <dbReference type="PROSITE" id="PS50089"/>
    </source>
</evidence>
<feature type="compositionally biased region" description="Low complexity" evidence="9">
    <location>
        <begin position="154"/>
        <end position="167"/>
    </location>
</feature>
<keyword evidence="7" id="KW-0862">Zinc</keyword>
<evidence type="ECO:0000256" key="3">
    <source>
        <dbReference type="ARBA" id="ARBA00022679"/>
    </source>
</evidence>
<keyword evidence="12" id="KW-1185">Reference proteome</keyword>
<dbReference type="SMART" id="SM00184">
    <property type="entry name" value="RING"/>
    <property type="match status" value="1"/>
</dbReference>
<feature type="compositionally biased region" description="Polar residues" evidence="9">
    <location>
        <begin position="39"/>
        <end position="60"/>
    </location>
</feature>
<feature type="non-terminal residue" evidence="11">
    <location>
        <position position="1"/>
    </location>
</feature>
<dbReference type="Pfam" id="PF13639">
    <property type="entry name" value="zf-RING_2"/>
    <property type="match status" value="1"/>
</dbReference>
<evidence type="ECO:0000256" key="1">
    <source>
        <dbReference type="ARBA" id="ARBA00000900"/>
    </source>
</evidence>
<dbReference type="GO" id="GO:0008270">
    <property type="term" value="F:zinc ion binding"/>
    <property type="evidence" value="ECO:0007669"/>
    <property type="project" value="UniProtKB-KW"/>
</dbReference>
<dbReference type="InterPro" id="IPR045191">
    <property type="entry name" value="MBR1/2-like"/>
</dbReference>
<feature type="domain" description="RING-type" evidence="10">
    <location>
        <begin position="447"/>
        <end position="489"/>
    </location>
</feature>
<evidence type="ECO:0000256" key="4">
    <source>
        <dbReference type="ARBA" id="ARBA00022723"/>
    </source>
</evidence>
<dbReference type="InterPro" id="IPR013083">
    <property type="entry name" value="Znf_RING/FYVE/PHD"/>
</dbReference>
<comment type="caution">
    <text evidence="11">The sequence shown here is derived from an EMBL/GenBank/DDBJ whole genome shotgun (WGS) entry which is preliminary data.</text>
</comment>
<dbReference type="Proteomes" id="UP000257109">
    <property type="component" value="Unassembled WGS sequence"/>
</dbReference>
<keyword evidence="6" id="KW-0833">Ubl conjugation pathway</keyword>
<dbReference type="PANTHER" id="PTHR22937">
    <property type="entry name" value="E3 UBIQUITIN-PROTEIN LIGASE RNF165"/>
    <property type="match status" value="1"/>
</dbReference>
<dbReference type="Gene3D" id="3.30.40.10">
    <property type="entry name" value="Zinc/RING finger domain, C3HC4 (zinc finger)"/>
    <property type="match status" value="1"/>
</dbReference>
<feature type="region of interest" description="Disordered" evidence="9">
    <location>
        <begin position="276"/>
        <end position="312"/>
    </location>
</feature>
<comment type="catalytic activity">
    <reaction evidence="1">
        <text>S-ubiquitinyl-[E2 ubiquitin-conjugating enzyme]-L-cysteine + [acceptor protein]-L-lysine = [E2 ubiquitin-conjugating enzyme]-L-cysteine + N(6)-ubiquitinyl-[acceptor protein]-L-lysine.</text>
        <dbReference type="EC" id="2.3.2.27"/>
    </reaction>
</comment>
<dbReference type="EMBL" id="QJKJ01014853">
    <property type="protein sequence ID" value="RDX63524.1"/>
    <property type="molecule type" value="Genomic_DNA"/>
</dbReference>
<keyword evidence="3" id="KW-0808">Transferase</keyword>
<evidence type="ECO:0000313" key="12">
    <source>
        <dbReference type="Proteomes" id="UP000257109"/>
    </source>
</evidence>
<evidence type="ECO:0000256" key="7">
    <source>
        <dbReference type="ARBA" id="ARBA00022833"/>
    </source>
</evidence>
<evidence type="ECO:0000256" key="6">
    <source>
        <dbReference type="ARBA" id="ARBA00022786"/>
    </source>
</evidence>
<evidence type="ECO:0000256" key="8">
    <source>
        <dbReference type="PROSITE-ProRule" id="PRU00175"/>
    </source>
</evidence>
<dbReference type="SUPFAM" id="SSF57850">
    <property type="entry name" value="RING/U-box"/>
    <property type="match status" value="1"/>
</dbReference>
<keyword evidence="4" id="KW-0479">Metal-binding</keyword>
<name>A0A371EC03_MUCPR</name>
<reference evidence="11" key="1">
    <citation type="submission" date="2018-05" db="EMBL/GenBank/DDBJ databases">
        <title>Draft genome of Mucuna pruriens seed.</title>
        <authorList>
            <person name="Nnadi N.E."/>
            <person name="Vos R."/>
            <person name="Hasami M.H."/>
            <person name="Devisetty U.K."/>
            <person name="Aguiy J.C."/>
        </authorList>
    </citation>
    <scope>NUCLEOTIDE SEQUENCE [LARGE SCALE GENOMIC DNA]</scope>
    <source>
        <strain evidence="11">JCA_2017</strain>
    </source>
</reference>
<dbReference type="InterPro" id="IPR001841">
    <property type="entry name" value="Znf_RING"/>
</dbReference>
<evidence type="ECO:0000256" key="9">
    <source>
        <dbReference type="SAM" id="MobiDB-lite"/>
    </source>
</evidence>
<dbReference type="PANTHER" id="PTHR22937:SF65">
    <property type="entry name" value="E3 UBIQUITIN-PROTEIN LIGASE ARK2C"/>
    <property type="match status" value="1"/>
</dbReference>
<dbReference type="GO" id="GO:0061630">
    <property type="term" value="F:ubiquitin protein ligase activity"/>
    <property type="evidence" value="ECO:0007669"/>
    <property type="project" value="UniProtKB-EC"/>
</dbReference>
<sequence>GPAEEVNESIKSNENEVSSQVSLESILQRPLRMNLPEQGPSSGDESPNNAPSSSVRNRPSNDVDLSLNLGHEDAIRSAAIANNVSPGGMNGGTSTNVTLLSSKRTSGEFEYGGSSNMGEQASLPKRRVTESHVSANNNVNPSPSPNLMQGRDVNPQNEAAPTPQQQQQHHDHHNAVVQHRPLHSQASSQRNLLPLSMSARNTPHVTVPSDTQTVVGNFSENRSYIDNDGVFVGRSRFTFSHTFNPAEPIQLITRYVDDNGRVRNARGIFYHPLSDQNYPSSASGPSEGPQEILNHSAAAASSRTRNSRNQITIPSVRPHVRLPSQVLKNESKTPHDRSLRLYFKSVVDYGNADFVQNNILMRKRVVIEAQVQSILDHLRSGRPLLFEELMVLDYSLVLQAFEHTRIRNLFDVSQPHIGLTAETIMQYITRENFVSPNNEDPEDGEKCVICLEKYEDGDEIGKLDLCVHKFHVQCIKQWLVSRNTCPICKRIALAMNNVVQNEAGAEVNNENVNA</sequence>
<feature type="compositionally biased region" description="Low complexity" evidence="9">
    <location>
        <begin position="294"/>
        <end position="309"/>
    </location>
</feature>
<protein>
    <recommendedName>
        <fullName evidence="2">RING-type E3 ubiquitin transferase</fullName>
        <ecNumber evidence="2">2.3.2.27</ecNumber>
    </recommendedName>
</protein>
<accession>A0A371EC03</accession>
<organism evidence="11 12">
    <name type="scientific">Mucuna pruriens</name>
    <name type="common">Velvet bean</name>
    <name type="synonym">Dolichos pruriens</name>
    <dbReference type="NCBI Taxonomy" id="157652"/>
    <lineage>
        <taxon>Eukaryota</taxon>
        <taxon>Viridiplantae</taxon>
        <taxon>Streptophyta</taxon>
        <taxon>Embryophyta</taxon>
        <taxon>Tracheophyta</taxon>
        <taxon>Spermatophyta</taxon>
        <taxon>Magnoliopsida</taxon>
        <taxon>eudicotyledons</taxon>
        <taxon>Gunneridae</taxon>
        <taxon>Pentapetalae</taxon>
        <taxon>rosids</taxon>
        <taxon>fabids</taxon>
        <taxon>Fabales</taxon>
        <taxon>Fabaceae</taxon>
        <taxon>Papilionoideae</taxon>
        <taxon>50 kb inversion clade</taxon>
        <taxon>NPAAA clade</taxon>
        <taxon>indigoferoid/millettioid clade</taxon>
        <taxon>Phaseoleae</taxon>
        <taxon>Mucuna</taxon>
    </lineage>
</organism>